<feature type="non-terminal residue" evidence="1">
    <location>
        <position position="1"/>
    </location>
</feature>
<evidence type="ECO:0000313" key="2">
    <source>
        <dbReference type="Proteomes" id="UP000574690"/>
    </source>
</evidence>
<reference evidence="1 2" key="1">
    <citation type="submission" date="2020-05" db="EMBL/GenBank/DDBJ databases">
        <title>DNA-SIP metagenomic assembled genomes.</title>
        <authorList>
            <person name="Yu J."/>
        </authorList>
    </citation>
    <scope>NUCLEOTIDE SEQUENCE [LARGE SCALE GENOMIC DNA]</scope>
    <source>
        <strain evidence="1">Bin5.27</strain>
    </source>
</reference>
<gene>
    <name evidence="1" type="ORF">HOQ43_05015</name>
</gene>
<protein>
    <submittedName>
        <fullName evidence="1">Uncharacterized protein</fullName>
    </submittedName>
</protein>
<name>A0A850C9J3_9ACTN</name>
<dbReference type="EMBL" id="JABFXE010000213">
    <property type="protein sequence ID" value="NUQ87806.1"/>
    <property type="molecule type" value="Genomic_DNA"/>
</dbReference>
<dbReference type="AlphaFoldDB" id="A0A850C9J3"/>
<comment type="caution">
    <text evidence="1">The sequence shown here is derived from an EMBL/GenBank/DDBJ whole genome shotgun (WGS) entry which is preliminary data.</text>
</comment>
<evidence type="ECO:0000313" key="1">
    <source>
        <dbReference type="EMBL" id="NUQ87806.1"/>
    </source>
</evidence>
<sequence length="46" mass="4883">TATTTESTDLVPDDRAKSIVVHAPDELAQDEGVDSNRVLCGDLKAE</sequence>
<accession>A0A850C9J3</accession>
<proteinExistence type="predicted"/>
<dbReference type="Proteomes" id="UP000574690">
    <property type="component" value="Unassembled WGS sequence"/>
</dbReference>
<organism evidence="1 2">
    <name type="scientific">Glycomyces artemisiae</name>
    <dbReference type="NCBI Taxonomy" id="1076443"/>
    <lineage>
        <taxon>Bacteria</taxon>
        <taxon>Bacillati</taxon>
        <taxon>Actinomycetota</taxon>
        <taxon>Actinomycetes</taxon>
        <taxon>Glycomycetales</taxon>
        <taxon>Glycomycetaceae</taxon>
        <taxon>Glycomyces</taxon>
    </lineage>
</organism>